<protein>
    <recommendedName>
        <fullName evidence="1">Cyclophilin TM1367-like domain-containing protein</fullName>
    </recommendedName>
</protein>
<feature type="domain" description="Cyclophilin TM1367-like" evidence="1">
    <location>
        <begin position="4"/>
        <end position="122"/>
    </location>
</feature>
<name>A0A382SBN5_9ZZZZ</name>
<dbReference type="InterPro" id="IPR029000">
    <property type="entry name" value="Cyclophilin-like_dom_sf"/>
</dbReference>
<organism evidence="2">
    <name type="scientific">marine metagenome</name>
    <dbReference type="NCBI Taxonomy" id="408172"/>
    <lineage>
        <taxon>unclassified sequences</taxon>
        <taxon>metagenomes</taxon>
        <taxon>ecological metagenomes</taxon>
    </lineage>
</organism>
<gene>
    <name evidence="2" type="ORF">METZ01_LOCUS359729</name>
</gene>
<accession>A0A382SBN5</accession>
<dbReference type="Gene3D" id="2.40.100.20">
    <property type="match status" value="1"/>
</dbReference>
<dbReference type="InterPro" id="IPR025658">
    <property type="entry name" value="Cyclophilin_TM1367"/>
</dbReference>
<evidence type="ECO:0000313" key="2">
    <source>
        <dbReference type="EMBL" id="SVD06875.1"/>
    </source>
</evidence>
<sequence length="128" mass="14114">MGEKKVRFTIDQVTIVGDMNSTELAQYVLKSWPINSNIQMWGDELYFPIPSCGETTDISVETVNKGDIAYWPPGNSVCLFWGPTPISEEGEIRPASPVTVIGKVEGDATMLSNVKNGKSITVDLIRDY</sequence>
<reference evidence="2" key="1">
    <citation type="submission" date="2018-05" db="EMBL/GenBank/DDBJ databases">
        <authorList>
            <person name="Lanie J.A."/>
            <person name="Ng W.-L."/>
            <person name="Kazmierczak K.M."/>
            <person name="Andrzejewski T.M."/>
            <person name="Davidsen T.M."/>
            <person name="Wayne K.J."/>
            <person name="Tettelin H."/>
            <person name="Glass J.I."/>
            <person name="Rusch D."/>
            <person name="Podicherti R."/>
            <person name="Tsui H.-C.T."/>
            <person name="Winkler M.E."/>
        </authorList>
    </citation>
    <scope>NUCLEOTIDE SEQUENCE</scope>
</reference>
<dbReference type="Pfam" id="PF04126">
    <property type="entry name" value="Cyclophil_like"/>
    <property type="match status" value="1"/>
</dbReference>
<proteinExistence type="predicted"/>
<dbReference type="SUPFAM" id="SSF50891">
    <property type="entry name" value="Cyclophilin-like"/>
    <property type="match status" value="1"/>
</dbReference>
<dbReference type="EMBL" id="UINC01127628">
    <property type="protein sequence ID" value="SVD06875.1"/>
    <property type="molecule type" value="Genomic_DNA"/>
</dbReference>
<dbReference type="AlphaFoldDB" id="A0A382SBN5"/>
<evidence type="ECO:0000259" key="1">
    <source>
        <dbReference type="Pfam" id="PF04126"/>
    </source>
</evidence>